<evidence type="ECO:0000256" key="6">
    <source>
        <dbReference type="ARBA" id="ARBA00023146"/>
    </source>
</evidence>
<keyword evidence="2" id="KW-0479">Metal-binding</keyword>
<keyword evidence="3 7" id="KW-0547">Nucleotide-binding</keyword>
<evidence type="ECO:0000313" key="11">
    <source>
        <dbReference type="Proteomes" id="UP000259273"/>
    </source>
</evidence>
<proteinExistence type="inferred from homology"/>
<evidence type="ECO:0000259" key="9">
    <source>
        <dbReference type="Pfam" id="PF00749"/>
    </source>
</evidence>
<keyword evidence="5 7" id="KW-0067">ATP-binding</keyword>
<feature type="short sequence motif" description="'HIGH' region" evidence="7">
    <location>
        <begin position="15"/>
        <end position="25"/>
    </location>
</feature>
<sequence>MTTAGHSAYRGRFAPSPTGPLHLGSLLAALASWLEARHAGGCWLLRMEDIDPPREQAGAADAILYCLQQHGLHWDEAVLWQSRRGSAYDSALSELDARGHLFACACSRQQQGPLGECVRGCHQRGCHQRGCGEADWRDTTPPRPRALRVSVPPSFSTRWHDTWQGPQHWPLGATLGNFVVRRKDGLYAYQLAVVVDDAAQAITDVVRGADLLDSTPRQHLLHQLLGHPTPRYAHLPVLTDAGGQKLSKQNLAPAIDPDTPERNLRAALAALGQTPPPATANTANAILAFALAHWTPAAVPAQPAVAGPASF</sequence>
<dbReference type="InterPro" id="IPR000924">
    <property type="entry name" value="Glu/Gln-tRNA-synth"/>
</dbReference>
<feature type="binding site" evidence="7">
    <location>
        <begin position="12"/>
        <end position="16"/>
    </location>
    <ligand>
        <name>L-glutamate</name>
        <dbReference type="ChEBI" id="CHEBI:29985"/>
    </ligand>
</feature>
<feature type="binding site" evidence="7">
    <location>
        <position position="207"/>
    </location>
    <ligand>
        <name>L-glutamate</name>
        <dbReference type="ChEBI" id="CHEBI:29985"/>
    </ligand>
</feature>
<dbReference type="GO" id="GO:0005524">
    <property type="term" value="F:ATP binding"/>
    <property type="evidence" value="ECO:0007669"/>
    <property type="project" value="UniProtKB-KW"/>
</dbReference>
<keyword evidence="4" id="KW-0862">Zinc</keyword>
<dbReference type="GO" id="GO:0004818">
    <property type="term" value="F:glutamate-tRNA ligase activity"/>
    <property type="evidence" value="ECO:0007669"/>
    <property type="project" value="TreeGrafter"/>
</dbReference>
<dbReference type="PRINTS" id="PR00987">
    <property type="entry name" value="TRNASYNTHGLU"/>
</dbReference>
<dbReference type="GO" id="GO:0008270">
    <property type="term" value="F:zinc ion binding"/>
    <property type="evidence" value="ECO:0007669"/>
    <property type="project" value="InterPro"/>
</dbReference>
<evidence type="ECO:0000256" key="5">
    <source>
        <dbReference type="ARBA" id="ARBA00022840"/>
    </source>
</evidence>
<feature type="short sequence motif" description="'KMSKS' region" evidence="7">
    <location>
        <begin position="245"/>
        <end position="249"/>
    </location>
</feature>
<evidence type="ECO:0000313" key="10">
    <source>
        <dbReference type="EMBL" id="HAN28715.1"/>
    </source>
</evidence>
<dbReference type="InterPro" id="IPR020058">
    <property type="entry name" value="Glu/Gln-tRNA-synth_Ib_cat-dom"/>
</dbReference>
<keyword evidence="6 7" id="KW-0030">Aminoacyl-tRNA synthetase</keyword>
<dbReference type="AlphaFoldDB" id="A0A3C1KPW5"/>
<evidence type="ECO:0000256" key="7">
    <source>
        <dbReference type="HAMAP-Rule" id="MF_01428"/>
    </source>
</evidence>
<organism evidence="10 11">
    <name type="scientific">Haliea salexigens</name>
    <dbReference type="NCBI Taxonomy" id="287487"/>
    <lineage>
        <taxon>Bacteria</taxon>
        <taxon>Pseudomonadati</taxon>
        <taxon>Pseudomonadota</taxon>
        <taxon>Gammaproteobacteria</taxon>
        <taxon>Cellvibrionales</taxon>
        <taxon>Halieaceae</taxon>
        <taxon>Haliea</taxon>
    </lineage>
</organism>
<evidence type="ECO:0000256" key="3">
    <source>
        <dbReference type="ARBA" id="ARBA00022741"/>
    </source>
</evidence>
<dbReference type="STRING" id="1121937.GCA_000423125_02818"/>
<gene>
    <name evidence="7" type="primary">gluQ</name>
    <name evidence="10" type="ORF">DCP75_13515</name>
</gene>
<dbReference type="PANTHER" id="PTHR43311:SF1">
    <property type="entry name" value="GLUTAMYL-Q TRNA(ASP) SYNTHETASE"/>
    <property type="match status" value="1"/>
</dbReference>
<dbReference type="GO" id="GO:0005829">
    <property type="term" value="C:cytosol"/>
    <property type="evidence" value="ECO:0007669"/>
    <property type="project" value="TreeGrafter"/>
</dbReference>
<feature type="domain" description="Glutamyl/glutaminyl-tRNA synthetase class Ib catalytic" evidence="9">
    <location>
        <begin position="10"/>
        <end position="253"/>
    </location>
</feature>
<protein>
    <recommendedName>
        <fullName evidence="7">Glutamyl-Q tRNA(Asp) synthetase</fullName>
        <shortName evidence="7">Glu-Q-RSs</shortName>
        <ecNumber evidence="7">6.1.1.-</ecNumber>
    </recommendedName>
</protein>
<dbReference type="InterPro" id="IPR049940">
    <property type="entry name" value="GluQ/Sye"/>
</dbReference>
<keyword evidence="8" id="KW-0648">Protein biosynthesis</keyword>
<evidence type="ECO:0000256" key="4">
    <source>
        <dbReference type="ARBA" id="ARBA00022833"/>
    </source>
</evidence>
<dbReference type="InterPro" id="IPR014729">
    <property type="entry name" value="Rossmann-like_a/b/a_fold"/>
</dbReference>
<dbReference type="Gene3D" id="3.40.50.620">
    <property type="entry name" value="HUPs"/>
    <property type="match status" value="1"/>
</dbReference>
<comment type="similarity">
    <text evidence="7">Belongs to the class-I aminoacyl-tRNA synthetase family. GluQ subfamily.</text>
</comment>
<evidence type="ECO:0000256" key="2">
    <source>
        <dbReference type="ARBA" id="ARBA00022723"/>
    </source>
</evidence>
<dbReference type="EMBL" id="DMND01000181">
    <property type="protein sequence ID" value="HAN28715.1"/>
    <property type="molecule type" value="Genomic_DNA"/>
</dbReference>
<name>A0A3C1KPW5_9GAMM</name>
<dbReference type="Pfam" id="PF00749">
    <property type="entry name" value="tRNA-synt_1c"/>
    <property type="match status" value="1"/>
</dbReference>
<dbReference type="Proteomes" id="UP000259273">
    <property type="component" value="Unassembled WGS sequence"/>
</dbReference>
<comment type="caution">
    <text evidence="10">The sequence shown here is derived from an EMBL/GenBank/DDBJ whole genome shotgun (WGS) entry which is preliminary data.</text>
</comment>
<comment type="caution">
    <text evidence="7">Lacks conserved residue(s) required for the propagation of feature annotation.</text>
</comment>
<dbReference type="PANTHER" id="PTHR43311">
    <property type="entry name" value="GLUTAMATE--TRNA LIGASE"/>
    <property type="match status" value="1"/>
</dbReference>
<feature type="binding site" evidence="7">
    <location>
        <position position="189"/>
    </location>
    <ligand>
        <name>L-glutamate</name>
        <dbReference type="ChEBI" id="CHEBI:29985"/>
    </ligand>
</feature>
<feature type="binding site" evidence="7">
    <location>
        <position position="248"/>
    </location>
    <ligand>
        <name>ATP</name>
        <dbReference type="ChEBI" id="CHEBI:30616"/>
    </ligand>
</feature>
<dbReference type="GO" id="GO:0006400">
    <property type="term" value="P:tRNA modification"/>
    <property type="evidence" value="ECO:0007669"/>
    <property type="project" value="InterPro"/>
</dbReference>
<reference evidence="10 11" key="1">
    <citation type="journal article" date="2018" name="Nat. Biotechnol.">
        <title>A standardized bacterial taxonomy based on genome phylogeny substantially revises the tree of life.</title>
        <authorList>
            <person name="Parks D.H."/>
            <person name="Chuvochina M."/>
            <person name="Waite D.W."/>
            <person name="Rinke C."/>
            <person name="Skarshewski A."/>
            <person name="Chaumeil P.A."/>
            <person name="Hugenholtz P."/>
        </authorList>
    </citation>
    <scope>NUCLEOTIDE SEQUENCE [LARGE SCALE GENOMIC DNA]</scope>
    <source>
        <strain evidence="10">UBA9158</strain>
    </source>
</reference>
<dbReference type="NCBIfam" id="NF004314">
    <property type="entry name" value="PRK05710.1-3"/>
    <property type="match status" value="1"/>
</dbReference>
<dbReference type="SUPFAM" id="SSF52374">
    <property type="entry name" value="Nucleotidylyl transferase"/>
    <property type="match status" value="1"/>
</dbReference>
<feature type="binding site" evidence="7">
    <location>
        <position position="48"/>
    </location>
    <ligand>
        <name>L-glutamate</name>
        <dbReference type="ChEBI" id="CHEBI:29985"/>
    </ligand>
</feature>
<accession>A0A3C1KPW5</accession>
<dbReference type="EC" id="6.1.1.-" evidence="7"/>
<evidence type="ECO:0000256" key="8">
    <source>
        <dbReference type="RuleBase" id="RU363037"/>
    </source>
</evidence>
<keyword evidence="1 7" id="KW-0436">Ligase</keyword>
<dbReference type="HAMAP" id="MF_01428">
    <property type="entry name" value="Glu_Q_tRNA_synth"/>
    <property type="match status" value="1"/>
</dbReference>
<evidence type="ECO:0000256" key="1">
    <source>
        <dbReference type="ARBA" id="ARBA00022598"/>
    </source>
</evidence>
<dbReference type="NCBIfam" id="TIGR03838">
    <property type="entry name" value="queuosine_YadB"/>
    <property type="match status" value="1"/>
</dbReference>
<dbReference type="GO" id="GO:0006424">
    <property type="term" value="P:glutamyl-tRNA aminoacylation"/>
    <property type="evidence" value="ECO:0007669"/>
    <property type="project" value="InterPro"/>
</dbReference>
<dbReference type="InterPro" id="IPR022380">
    <property type="entry name" value="Glu-Q_tRNA(Asp)_Synthase"/>
</dbReference>
<comment type="function">
    <text evidence="7">Catalyzes the tRNA-independent activation of glutamate in presence of ATP and the subsequent transfer of glutamate onto a tRNA(Asp). Glutamate is transferred on the 2-amino-5-(4,5-dihydroxy-2-cyclopenten-1-yl) moiety of the queuosine in the wobble position of the QUC anticodon.</text>
</comment>